<reference evidence="1" key="1">
    <citation type="submission" date="2018-05" db="EMBL/GenBank/DDBJ databases">
        <authorList>
            <person name="Lanie J.A."/>
            <person name="Ng W.-L."/>
            <person name="Kazmierczak K.M."/>
            <person name="Andrzejewski T.M."/>
            <person name="Davidsen T.M."/>
            <person name="Wayne K.J."/>
            <person name="Tettelin H."/>
            <person name="Glass J.I."/>
            <person name="Rusch D."/>
            <person name="Podicherti R."/>
            <person name="Tsui H.-C.T."/>
            <person name="Winkler M.E."/>
        </authorList>
    </citation>
    <scope>NUCLEOTIDE SEQUENCE</scope>
</reference>
<gene>
    <name evidence="1" type="ORF">METZ01_LOCUS396295</name>
</gene>
<evidence type="ECO:0000313" key="1">
    <source>
        <dbReference type="EMBL" id="SVD43441.1"/>
    </source>
</evidence>
<feature type="non-terminal residue" evidence="1">
    <location>
        <position position="1"/>
    </location>
</feature>
<dbReference type="EMBL" id="UINC01150411">
    <property type="protein sequence ID" value="SVD43441.1"/>
    <property type="molecule type" value="Genomic_DNA"/>
</dbReference>
<name>A0A382VC28_9ZZZZ</name>
<proteinExistence type="predicted"/>
<dbReference type="AlphaFoldDB" id="A0A382VC28"/>
<protein>
    <submittedName>
        <fullName evidence="1">Uncharacterized protein</fullName>
    </submittedName>
</protein>
<organism evidence="1">
    <name type="scientific">marine metagenome</name>
    <dbReference type="NCBI Taxonomy" id="408172"/>
    <lineage>
        <taxon>unclassified sequences</taxon>
        <taxon>metagenomes</taxon>
        <taxon>ecological metagenomes</taxon>
    </lineage>
</organism>
<sequence>KSSKGTVELPKFDRDELARCFDMFN</sequence>
<accession>A0A382VC28</accession>